<sequence length="236" mass="26649">MARKLPFLLLILLQLALLPHSQCQNSESEGFSLRLTRRDLPDSNSESTDHFPDVIRPWITRADYIFTVDAGIGTPSSQKPFIFDIGSDLIWTQCTPCVHCFQQNYPLFDPKRSRTYRKLPRNHPLTRWTTSFARYKNGAFTFNIAYGSGQSSTGILSIETFSFPSHRRGPEIIPGVVFGCANNQQGYFSSIVTGIMGMNRSPVSMIAKWACRQRVASPTACPSQFPRQDHAAKVRR</sequence>
<dbReference type="GO" id="GO:0008233">
    <property type="term" value="F:peptidase activity"/>
    <property type="evidence" value="ECO:0007669"/>
    <property type="project" value="UniProtKB-KW"/>
</dbReference>
<dbReference type="EMBL" id="JACGWJ010000028">
    <property type="protein sequence ID" value="KAL0306672.1"/>
    <property type="molecule type" value="Genomic_DNA"/>
</dbReference>
<protein>
    <submittedName>
        <fullName evidence="6">Aspartic protease</fullName>
    </submittedName>
</protein>
<dbReference type="AlphaFoldDB" id="A0AAW2KJT5"/>
<comment type="similarity">
    <text evidence="1">Belongs to the peptidase A1 family.</text>
</comment>
<dbReference type="CDD" id="cd05471">
    <property type="entry name" value="pepsin_like"/>
    <property type="match status" value="1"/>
</dbReference>
<feature type="domain" description="Peptidase A1" evidence="5">
    <location>
        <begin position="66"/>
        <end position="236"/>
    </location>
</feature>
<dbReference type="Gene3D" id="2.40.70.10">
    <property type="entry name" value="Acid Proteases"/>
    <property type="match status" value="1"/>
</dbReference>
<dbReference type="InterPro" id="IPR032861">
    <property type="entry name" value="TAXi_N"/>
</dbReference>
<dbReference type="PROSITE" id="PS51767">
    <property type="entry name" value="PEPTIDASE_A1"/>
    <property type="match status" value="1"/>
</dbReference>
<dbReference type="InterPro" id="IPR034164">
    <property type="entry name" value="Pepsin-like_dom"/>
</dbReference>
<evidence type="ECO:0000256" key="3">
    <source>
        <dbReference type="ARBA" id="ARBA00022801"/>
    </source>
</evidence>
<gene>
    <name evidence="6" type="ORF">Sradi_6084500</name>
</gene>
<organism evidence="6">
    <name type="scientific">Sesamum radiatum</name>
    <name type="common">Black benniseed</name>
    <dbReference type="NCBI Taxonomy" id="300843"/>
    <lineage>
        <taxon>Eukaryota</taxon>
        <taxon>Viridiplantae</taxon>
        <taxon>Streptophyta</taxon>
        <taxon>Embryophyta</taxon>
        <taxon>Tracheophyta</taxon>
        <taxon>Spermatophyta</taxon>
        <taxon>Magnoliopsida</taxon>
        <taxon>eudicotyledons</taxon>
        <taxon>Gunneridae</taxon>
        <taxon>Pentapetalae</taxon>
        <taxon>asterids</taxon>
        <taxon>lamiids</taxon>
        <taxon>Lamiales</taxon>
        <taxon>Pedaliaceae</taxon>
        <taxon>Sesamum</taxon>
    </lineage>
</organism>
<keyword evidence="4" id="KW-0732">Signal</keyword>
<proteinExistence type="inferred from homology"/>
<keyword evidence="3" id="KW-0378">Hydrolase</keyword>
<reference evidence="6" key="2">
    <citation type="journal article" date="2024" name="Plant">
        <title>Genomic evolution and insights into agronomic trait innovations of Sesamum species.</title>
        <authorList>
            <person name="Miao H."/>
            <person name="Wang L."/>
            <person name="Qu L."/>
            <person name="Liu H."/>
            <person name="Sun Y."/>
            <person name="Le M."/>
            <person name="Wang Q."/>
            <person name="Wei S."/>
            <person name="Zheng Y."/>
            <person name="Lin W."/>
            <person name="Duan Y."/>
            <person name="Cao H."/>
            <person name="Xiong S."/>
            <person name="Wang X."/>
            <person name="Wei L."/>
            <person name="Li C."/>
            <person name="Ma Q."/>
            <person name="Ju M."/>
            <person name="Zhao R."/>
            <person name="Li G."/>
            <person name="Mu C."/>
            <person name="Tian Q."/>
            <person name="Mei H."/>
            <person name="Zhang T."/>
            <person name="Gao T."/>
            <person name="Zhang H."/>
        </authorList>
    </citation>
    <scope>NUCLEOTIDE SEQUENCE</scope>
    <source>
        <strain evidence="6">G02</strain>
    </source>
</reference>
<dbReference type="InterPro" id="IPR033121">
    <property type="entry name" value="PEPTIDASE_A1"/>
</dbReference>
<evidence type="ECO:0000256" key="1">
    <source>
        <dbReference type="ARBA" id="ARBA00007447"/>
    </source>
</evidence>
<dbReference type="PANTHER" id="PTHR47967">
    <property type="entry name" value="OS07G0603500 PROTEIN-RELATED"/>
    <property type="match status" value="1"/>
</dbReference>
<name>A0AAW2KJT5_SESRA</name>
<evidence type="ECO:0000259" key="5">
    <source>
        <dbReference type="PROSITE" id="PS51767"/>
    </source>
</evidence>
<dbReference type="GO" id="GO:0005576">
    <property type="term" value="C:extracellular region"/>
    <property type="evidence" value="ECO:0007669"/>
    <property type="project" value="TreeGrafter"/>
</dbReference>
<dbReference type="GO" id="GO:0006508">
    <property type="term" value="P:proteolysis"/>
    <property type="evidence" value="ECO:0007669"/>
    <property type="project" value="UniProtKB-KW"/>
</dbReference>
<feature type="signal peptide" evidence="4">
    <location>
        <begin position="1"/>
        <end position="23"/>
    </location>
</feature>
<feature type="chain" id="PRO_5043811322" evidence="4">
    <location>
        <begin position="24"/>
        <end position="236"/>
    </location>
</feature>
<accession>A0AAW2KJT5</accession>
<keyword evidence="2 6" id="KW-0645">Protease</keyword>
<comment type="caution">
    <text evidence="6">The sequence shown here is derived from an EMBL/GenBank/DDBJ whole genome shotgun (WGS) entry which is preliminary data.</text>
</comment>
<evidence type="ECO:0000256" key="4">
    <source>
        <dbReference type="SAM" id="SignalP"/>
    </source>
</evidence>
<dbReference type="InterPro" id="IPR021109">
    <property type="entry name" value="Peptidase_aspartic_dom_sf"/>
</dbReference>
<dbReference type="PANTHER" id="PTHR47967:SF123">
    <property type="entry name" value="ASPARTIC PROTEINASE NEPENTHESIN-1-LIKE"/>
    <property type="match status" value="1"/>
</dbReference>
<evidence type="ECO:0000256" key="2">
    <source>
        <dbReference type="ARBA" id="ARBA00022670"/>
    </source>
</evidence>
<dbReference type="SUPFAM" id="SSF50630">
    <property type="entry name" value="Acid proteases"/>
    <property type="match status" value="1"/>
</dbReference>
<reference evidence="6" key="1">
    <citation type="submission" date="2020-06" db="EMBL/GenBank/DDBJ databases">
        <authorList>
            <person name="Li T."/>
            <person name="Hu X."/>
            <person name="Zhang T."/>
            <person name="Song X."/>
            <person name="Zhang H."/>
            <person name="Dai N."/>
            <person name="Sheng W."/>
            <person name="Hou X."/>
            <person name="Wei L."/>
        </authorList>
    </citation>
    <scope>NUCLEOTIDE SEQUENCE</scope>
    <source>
        <strain evidence="6">G02</strain>
        <tissue evidence="6">Leaf</tissue>
    </source>
</reference>
<dbReference type="InterPro" id="IPR051708">
    <property type="entry name" value="Plant_Aspart_Prot_A1"/>
</dbReference>
<dbReference type="Pfam" id="PF14543">
    <property type="entry name" value="TAXi_N"/>
    <property type="match status" value="1"/>
</dbReference>
<evidence type="ECO:0000313" key="6">
    <source>
        <dbReference type="EMBL" id="KAL0306672.1"/>
    </source>
</evidence>